<dbReference type="AlphaFoldDB" id="A0A8W8LVS8"/>
<proteinExistence type="predicted"/>
<accession>A0A8W8LVS8</accession>
<evidence type="ECO:0000313" key="2">
    <source>
        <dbReference type="EnsemblMetazoa" id="G30318.1:cds"/>
    </source>
</evidence>
<sequence length="291" mass="32708">MPFTFSVLLSRIRKAAPKGDMFLLFISTVVLMHSRGDTSNQNCWSQAIDIYNSFSQTVCQNTSYNNRDHNRWLPAVCKDICTVQINTSCTKDVSLKFNLTNEMTNNVIVNEYAIVNCSECHQLRLVLITCKTDGITCTDCTNAKSETDISSTISTCPQTVGIQTGYLVLTSLLGLVFGILVSLGLWLIKTKFVKRKLCVSQSSSVRKNTDNIRQRSSDTEMPSKALTTELNTHKGENTKTRDAIYNHLHETRINSDLNDSPYDHAQCLTEIQSTRGNVLEDNYTHINKLCQ</sequence>
<keyword evidence="1" id="KW-0472">Membrane</keyword>
<name>A0A8W8LVS8_MAGGI</name>
<reference evidence="2" key="1">
    <citation type="submission" date="2022-08" db="UniProtKB">
        <authorList>
            <consortium name="EnsemblMetazoa"/>
        </authorList>
    </citation>
    <scope>IDENTIFICATION</scope>
    <source>
        <strain evidence="2">05x7-T-G4-1.051#20</strain>
    </source>
</reference>
<protein>
    <submittedName>
        <fullName evidence="2">Uncharacterized protein</fullName>
    </submittedName>
</protein>
<keyword evidence="1" id="KW-0812">Transmembrane</keyword>
<dbReference type="EnsemblMetazoa" id="G30318.1">
    <property type="protein sequence ID" value="G30318.1:cds"/>
    <property type="gene ID" value="G30318"/>
</dbReference>
<keyword evidence="3" id="KW-1185">Reference proteome</keyword>
<evidence type="ECO:0000256" key="1">
    <source>
        <dbReference type="SAM" id="Phobius"/>
    </source>
</evidence>
<organism evidence="2 3">
    <name type="scientific">Magallana gigas</name>
    <name type="common">Pacific oyster</name>
    <name type="synonym">Crassostrea gigas</name>
    <dbReference type="NCBI Taxonomy" id="29159"/>
    <lineage>
        <taxon>Eukaryota</taxon>
        <taxon>Metazoa</taxon>
        <taxon>Spiralia</taxon>
        <taxon>Lophotrochozoa</taxon>
        <taxon>Mollusca</taxon>
        <taxon>Bivalvia</taxon>
        <taxon>Autobranchia</taxon>
        <taxon>Pteriomorphia</taxon>
        <taxon>Ostreida</taxon>
        <taxon>Ostreoidea</taxon>
        <taxon>Ostreidae</taxon>
        <taxon>Magallana</taxon>
    </lineage>
</organism>
<evidence type="ECO:0000313" key="3">
    <source>
        <dbReference type="Proteomes" id="UP000005408"/>
    </source>
</evidence>
<dbReference type="Proteomes" id="UP000005408">
    <property type="component" value="Unassembled WGS sequence"/>
</dbReference>
<feature type="transmembrane region" description="Helical" evidence="1">
    <location>
        <begin position="166"/>
        <end position="188"/>
    </location>
</feature>
<keyword evidence="1" id="KW-1133">Transmembrane helix</keyword>